<evidence type="ECO:0000313" key="2">
    <source>
        <dbReference type="Proteomes" id="UP000289323"/>
    </source>
</evidence>
<name>A0A3S4AVI6_9PEZI</name>
<evidence type="ECO:0000313" key="1">
    <source>
        <dbReference type="EMBL" id="SPQ23988.1"/>
    </source>
</evidence>
<gene>
    <name evidence="1" type="ORF">TT172_LOCUS6407</name>
</gene>
<reference evidence="1 2" key="1">
    <citation type="submission" date="2018-04" db="EMBL/GenBank/DDBJ databases">
        <authorList>
            <person name="Huttner S."/>
            <person name="Dainat J."/>
        </authorList>
    </citation>
    <scope>NUCLEOTIDE SEQUENCE [LARGE SCALE GENOMIC DNA]</scope>
</reference>
<dbReference type="AlphaFoldDB" id="A0A3S4AVI6"/>
<dbReference type="EMBL" id="OUUZ01000011">
    <property type="protein sequence ID" value="SPQ23988.1"/>
    <property type="molecule type" value="Genomic_DNA"/>
</dbReference>
<protein>
    <submittedName>
        <fullName evidence="1">1553cde5-dd44-4080-b21f-4a48c891266b</fullName>
    </submittedName>
</protein>
<organism evidence="1 2">
    <name type="scientific">Thermothielavioides terrestris</name>
    <dbReference type="NCBI Taxonomy" id="2587410"/>
    <lineage>
        <taxon>Eukaryota</taxon>
        <taxon>Fungi</taxon>
        <taxon>Dikarya</taxon>
        <taxon>Ascomycota</taxon>
        <taxon>Pezizomycotina</taxon>
        <taxon>Sordariomycetes</taxon>
        <taxon>Sordariomycetidae</taxon>
        <taxon>Sordariales</taxon>
        <taxon>Chaetomiaceae</taxon>
        <taxon>Thermothielavioides</taxon>
    </lineage>
</organism>
<dbReference type="Proteomes" id="UP000289323">
    <property type="component" value="Unassembled WGS sequence"/>
</dbReference>
<proteinExistence type="predicted"/>
<accession>A0A3S4AVI6</accession>
<sequence>MGVPVNDLTARRVDKGKQIATIPTAELLSNVDAQSLSFFFGRLPLELRRLIYREVWKAYLKPRRVSPSAPGTDLRLHIYKDRSAATSLTHTRCKVHPGEPIQEDTFKCRVTQLGTHAFAYPGAGRKTVMASIHWFKHLPAS</sequence>